<name>G2YB34_BOTF4</name>
<reference evidence="2" key="1">
    <citation type="journal article" date="2011" name="PLoS Genet.">
        <title>Genomic analysis of the necrotrophic fungal pathogens Sclerotinia sclerotiorum and Botrytis cinerea.</title>
        <authorList>
            <person name="Amselem J."/>
            <person name="Cuomo C.A."/>
            <person name="van Kan J.A."/>
            <person name="Viaud M."/>
            <person name="Benito E.P."/>
            <person name="Couloux A."/>
            <person name="Coutinho P.M."/>
            <person name="de Vries R.P."/>
            <person name="Dyer P.S."/>
            <person name="Fillinger S."/>
            <person name="Fournier E."/>
            <person name="Gout L."/>
            <person name="Hahn M."/>
            <person name="Kohn L."/>
            <person name="Lapalu N."/>
            <person name="Plummer K.M."/>
            <person name="Pradier J.M."/>
            <person name="Quevillon E."/>
            <person name="Sharon A."/>
            <person name="Simon A."/>
            <person name="ten Have A."/>
            <person name="Tudzynski B."/>
            <person name="Tudzynski P."/>
            <person name="Wincker P."/>
            <person name="Andrew M."/>
            <person name="Anthouard V."/>
            <person name="Beever R.E."/>
            <person name="Beffa R."/>
            <person name="Benoit I."/>
            <person name="Bouzid O."/>
            <person name="Brault B."/>
            <person name="Chen Z."/>
            <person name="Choquer M."/>
            <person name="Collemare J."/>
            <person name="Cotton P."/>
            <person name="Danchin E.G."/>
            <person name="Da Silva C."/>
            <person name="Gautier A."/>
            <person name="Giraud C."/>
            <person name="Giraud T."/>
            <person name="Gonzalez C."/>
            <person name="Grossetete S."/>
            <person name="Guldener U."/>
            <person name="Henrissat B."/>
            <person name="Howlett B.J."/>
            <person name="Kodira C."/>
            <person name="Kretschmer M."/>
            <person name="Lappartient A."/>
            <person name="Leroch M."/>
            <person name="Levis C."/>
            <person name="Mauceli E."/>
            <person name="Neuveglise C."/>
            <person name="Oeser B."/>
            <person name="Pearson M."/>
            <person name="Poulain J."/>
            <person name="Poussereau N."/>
            <person name="Quesneville H."/>
            <person name="Rascle C."/>
            <person name="Schumacher J."/>
            <person name="Segurens B."/>
            <person name="Sexton A."/>
            <person name="Silva E."/>
            <person name="Sirven C."/>
            <person name="Soanes D.M."/>
            <person name="Talbot N.J."/>
            <person name="Templeton M."/>
            <person name="Yandava C."/>
            <person name="Yarden O."/>
            <person name="Zeng Q."/>
            <person name="Rollins J.A."/>
            <person name="Lebrun M.H."/>
            <person name="Dickman M."/>
        </authorList>
    </citation>
    <scope>NUCLEOTIDE SEQUENCE [LARGE SCALE GENOMIC DNA]</scope>
    <source>
        <strain evidence="2">T4</strain>
    </source>
</reference>
<evidence type="ECO:0000313" key="1">
    <source>
        <dbReference type="EMBL" id="CCD34425.1"/>
    </source>
</evidence>
<proteinExistence type="predicted"/>
<protein>
    <submittedName>
        <fullName evidence="1">Uncharacterized protein</fullName>
    </submittedName>
</protein>
<dbReference type="InParanoid" id="G2YB34"/>
<gene>
    <name evidence="1" type="ORF">BofuT4_P026230.1</name>
</gene>
<dbReference type="HOGENOM" id="CLU_1421228_0_0_1"/>
<accession>G2YB34</accession>
<dbReference type="EMBL" id="FQ790309">
    <property type="protein sequence ID" value="CCD34425.1"/>
    <property type="molecule type" value="Genomic_DNA"/>
</dbReference>
<dbReference type="Proteomes" id="UP000008177">
    <property type="component" value="Unplaced contigs"/>
</dbReference>
<dbReference type="AlphaFoldDB" id="G2YB34"/>
<organism evidence="1 2">
    <name type="scientific">Botryotinia fuckeliana (strain T4)</name>
    <name type="common">Noble rot fungus</name>
    <name type="synonym">Botrytis cinerea</name>
    <dbReference type="NCBI Taxonomy" id="999810"/>
    <lineage>
        <taxon>Eukaryota</taxon>
        <taxon>Fungi</taxon>
        <taxon>Dikarya</taxon>
        <taxon>Ascomycota</taxon>
        <taxon>Pezizomycotina</taxon>
        <taxon>Leotiomycetes</taxon>
        <taxon>Helotiales</taxon>
        <taxon>Sclerotiniaceae</taxon>
        <taxon>Botrytis</taxon>
    </lineage>
</organism>
<evidence type="ECO:0000313" key="2">
    <source>
        <dbReference type="Proteomes" id="UP000008177"/>
    </source>
</evidence>
<sequence length="191" mass="21395">MLKKIEPFQLMQTPECPLTGFLISAPSESPSSRPEILEKHTTTSASEKRKLDITNCITRSGGIKWANVAVESKSFKYRCSSCVVTCASPVILEYVLLHFYYNYEANKSHSASTAFTELLSPFKVELARIMSERVQSGKTSLMQDCGAVLEITTFSRVHHKFADDIQVWMKWIVSMDFCIVARLGPGDLSLS</sequence>